<evidence type="ECO:0000256" key="3">
    <source>
        <dbReference type="ARBA" id="ARBA00022989"/>
    </source>
</evidence>
<keyword evidence="3 5" id="KW-1133">Transmembrane helix</keyword>
<keyword evidence="2 5" id="KW-0812">Transmembrane</keyword>
<comment type="subcellular location">
    <subcellularLocation>
        <location evidence="1">Membrane</location>
        <topology evidence="1">Multi-pass membrane protein</topology>
    </subcellularLocation>
</comment>
<evidence type="ECO:0000256" key="1">
    <source>
        <dbReference type="ARBA" id="ARBA00004141"/>
    </source>
</evidence>
<gene>
    <name evidence="7" type="ORF">UFOPK2809_00062</name>
    <name evidence="8" type="ORF">UFOPK3204_01709</name>
</gene>
<dbReference type="PANTHER" id="PTHR32322">
    <property type="entry name" value="INNER MEMBRANE TRANSPORTER"/>
    <property type="match status" value="1"/>
</dbReference>
<feature type="transmembrane region" description="Helical" evidence="5">
    <location>
        <begin position="215"/>
        <end position="237"/>
    </location>
</feature>
<dbReference type="Gene3D" id="1.10.3730.20">
    <property type="match status" value="1"/>
</dbReference>
<dbReference type="InterPro" id="IPR000620">
    <property type="entry name" value="EamA_dom"/>
</dbReference>
<feature type="transmembrane region" description="Helical" evidence="5">
    <location>
        <begin position="183"/>
        <end position="209"/>
    </location>
</feature>
<feature type="transmembrane region" description="Helical" evidence="5">
    <location>
        <begin position="127"/>
        <end position="146"/>
    </location>
</feature>
<dbReference type="Pfam" id="PF00892">
    <property type="entry name" value="EamA"/>
    <property type="match status" value="2"/>
</dbReference>
<dbReference type="SUPFAM" id="SSF103481">
    <property type="entry name" value="Multidrug resistance efflux transporter EmrE"/>
    <property type="match status" value="2"/>
</dbReference>
<name>A0A6J7AQP4_9ZZZZ</name>
<dbReference type="InterPro" id="IPR050638">
    <property type="entry name" value="AA-Vitamin_Transporters"/>
</dbReference>
<feature type="transmembrane region" description="Helical" evidence="5">
    <location>
        <begin position="38"/>
        <end position="57"/>
    </location>
</feature>
<dbReference type="PANTHER" id="PTHR32322:SF9">
    <property type="entry name" value="AMINO-ACID METABOLITE EFFLUX PUMP-RELATED"/>
    <property type="match status" value="1"/>
</dbReference>
<dbReference type="EMBL" id="CAFABK010000126">
    <property type="protein sequence ID" value="CAB4835234.1"/>
    <property type="molecule type" value="Genomic_DNA"/>
</dbReference>
<evidence type="ECO:0000313" key="8">
    <source>
        <dbReference type="EMBL" id="CAB4835234.1"/>
    </source>
</evidence>
<evidence type="ECO:0000256" key="2">
    <source>
        <dbReference type="ARBA" id="ARBA00022692"/>
    </source>
</evidence>
<organism evidence="8">
    <name type="scientific">freshwater metagenome</name>
    <dbReference type="NCBI Taxonomy" id="449393"/>
    <lineage>
        <taxon>unclassified sequences</taxon>
        <taxon>metagenomes</taxon>
        <taxon>ecological metagenomes</taxon>
    </lineage>
</organism>
<evidence type="ECO:0000259" key="6">
    <source>
        <dbReference type="Pfam" id="PF00892"/>
    </source>
</evidence>
<feature type="transmembrane region" description="Helical" evidence="5">
    <location>
        <begin position="94"/>
        <end position="115"/>
    </location>
</feature>
<dbReference type="GO" id="GO:0016020">
    <property type="term" value="C:membrane"/>
    <property type="evidence" value="ECO:0007669"/>
    <property type="project" value="UniProtKB-SubCell"/>
</dbReference>
<evidence type="ECO:0000313" key="7">
    <source>
        <dbReference type="EMBL" id="CAB4736439.1"/>
    </source>
</evidence>
<feature type="domain" description="EamA" evidence="6">
    <location>
        <begin position="12"/>
        <end position="140"/>
    </location>
</feature>
<proteinExistence type="predicted"/>
<feature type="transmembrane region" description="Helical" evidence="5">
    <location>
        <begin position="275"/>
        <end position="295"/>
    </location>
</feature>
<dbReference type="EMBL" id="CAEZZA010000004">
    <property type="protein sequence ID" value="CAB4736439.1"/>
    <property type="molecule type" value="Genomic_DNA"/>
</dbReference>
<evidence type="ECO:0000256" key="5">
    <source>
        <dbReference type="SAM" id="Phobius"/>
    </source>
</evidence>
<sequence length="308" mass="32188">MPNNPRAWLPAYLALAAIWGCSFYFMKLGLESLTPAGVAFGRIVLGLLTLLIFSAATKTKLAPRSVWKPLFLTALLVATVPWLAFAFGETHISSALAGIINGATPLLTLIATLLVFSEERPTPRRMVGLGIGFIGVLVVVGIWQGLGSGTWIGIAACVIAITCYGFSYPYMRRHLTGGPNASTLSPLALATGLLIMATIQITPIAVVTGFTVSSIGAPTVFGMLALGCLGSGVAYVLNFRVINKSDATTASTVTYLTPLVAIIAGALFLAEPISWNQPVGGLLIVLGAAIAQGLVKPRARSPQLRPGR</sequence>
<feature type="domain" description="EamA" evidence="6">
    <location>
        <begin position="152"/>
        <end position="290"/>
    </location>
</feature>
<accession>A0A6J7AQP4</accession>
<evidence type="ECO:0000256" key="4">
    <source>
        <dbReference type="ARBA" id="ARBA00023136"/>
    </source>
</evidence>
<feature type="transmembrane region" description="Helical" evidence="5">
    <location>
        <begin position="249"/>
        <end position="269"/>
    </location>
</feature>
<dbReference type="AlphaFoldDB" id="A0A6J7AQP4"/>
<reference evidence="8" key="1">
    <citation type="submission" date="2020-05" db="EMBL/GenBank/DDBJ databases">
        <authorList>
            <person name="Chiriac C."/>
            <person name="Salcher M."/>
            <person name="Ghai R."/>
            <person name="Kavagutti S V."/>
        </authorList>
    </citation>
    <scope>NUCLEOTIDE SEQUENCE</scope>
</reference>
<feature type="transmembrane region" description="Helical" evidence="5">
    <location>
        <begin position="152"/>
        <end position="171"/>
    </location>
</feature>
<feature type="transmembrane region" description="Helical" evidence="5">
    <location>
        <begin position="7"/>
        <end position="26"/>
    </location>
</feature>
<feature type="transmembrane region" description="Helical" evidence="5">
    <location>
        <begin position="69"/>
        <end position="88"/>
    </location>
</feature>
<protein>
    <submittedName>
        <fullName evidence="8">Unannotated protein</fullName>
    </submittedName>
</protein>
<dbReference type="InterPro" id="IPR037185">
    <property type="entry name" value="EmrE-like"/>
</dbReference>
<keyword evidence="4 5" id="KW-0472">Membrane</keyword>